<evidence type="ECO:0008006" key="3">
    <source>
        <dbReference type="Google" id="ProtNLM"/>
    </source>
</evidence>
<proteinExistence type="predicted"/>
<dbReference type="AlphaFoldDB" id="A0A1J1LLZ8"/>
<evidence type="ECO:0000313" key="1">
    <source>
        <dbReference type="EMBL" id="CUR33503.1"/>
    </source>
</evidence>
<accession>A0A1J1LLZ8</accession>
<organism evidence="1 2">
    <name type="scientific">Planktothrix tepida PCC 9214</name>
    <dbReference type="NCBI Taxonomy" id="671072"/>
    <lineage>
        <taxon>Bacteria</taxon>
        <taxon>Bacillati</taxon>
        <taxon>Cyanobacteriota</taxon>
        <taxon>Cyanophyceae</taxon>
        <taxon>Oscillatoriophycideae</taxon>
        <taxon>Oscillatoriales</taxon>
        <taxon>Microcoleaceae</taxon>
        <taxon>Planktothrix</taxon>
    </lineage>
</organism>
<dbReference type="InterPro" id="IPR036527">
    <property type="entry name" value="SCP2_sterol-bd_dom_sf"/>
</dbReference>
<dbReference type="EMBL" id="CZDF01000158">
    <property type="protein sequence ID" value="CUR33503.1"/>
    <property type="molecule type" value="Genomic_DNA"/>
</dbReference>
<protein>
    <recommendedName>
        <fullName evidence="3">SCP2 domain-containing protein</fullName>
    </recommendedName>
</protein>
<reference evidence="2" key="1">
    <citation type="submission" date="2015-10" db="EMBL/GenBank/DDBJ databases">
        <authorList>
            <person name="Regsiter A."/>
            <person name="william w."/>
        </authorList>
    </citation>
    <scope>NUCLEOTIDE SEQUENCE [LARGE SCALE GENOMIC DNA]</scope>
</reference>
<dbReference type="Proteomes" id="UP000184315">
    <property type="component" value="Unassembled WGS sequence"/>
</dbReference>
<dbReference type="OrthoDB" id="468144at2"/>
<sequence length="184" mass="20694">MVDFVRERQQQLKEWLEELVCQIRTQGGSTWDHFVLAVSDKSALIELDGIPLQLQAHGGEPLQVEIEPIRRGEGASPLQYDFRSDAETLRAIIQGKLSLDAAVVRGQIYVQGTLSDLTAIYGVVMNLFADSAIHPELQDLWNKFDEIWLLTSVSPIPATLEQQHPAYGYLIENIPEDVLRVSLK</sequence>
<dbReference type="RefSeq" id="WP_072720139.1">
    <property type="nucleotide sequence ID" value="NZ_LN889803.1"/>
</dbReference>
<dbReference type="SUPFAM" id="SSF55718">
    <property type="entry name" value="SCP-like"/>
    <property type="match status" value="1"/>
</dbReference>
<keyword evidence="2" id="KW-1185">Reference proteome</keyword>
<gene>
    <name evidence="1" type="ORF">PL9214520042</name>
</gene>
<name>A0A1J1LLZ8_9CYAN</name>
<dbReference type="STRING" id="671072.PL9214520042"/>
<evidence type="ECO:0000313" key="2">
    <source>
        <dbReference type="Proteomes" id="UP000184315"/>
    </source>
</evidence>